<feature type="transmembrane region" description="Helical" evidence="1">
    <location>
        <begin position="67"/>
        <end position="93"/>
    </location>
</feature>
<evidence type="ECO:0000313" key="3">
    <source>
        <dbReference type="Proteomes" id="UP001597156"/>
    </source>
</evidence>
<reference evidence="3" key="1">
    <citation type="journal article" date="2019" name="Int. J. Syst. Evol. Microbiol.">
        <title>The Global Catalogue of Microorganisms (GCM) 10K type strain sequencing project: providing services to taxonomists for standard genome sequencing and annotation.</title>
        <authorList>
            <consortium name="The Broad Institute Genomics Platform"/>
            <consortium name="The Broad Institute Genome Sequencing Center for Infectious Disease"/>
            <person name="Wu L."/>
            <person name="Ma J."/>
        </authorList>
    </citation>
    <scope>NUCLEOTIDE SEQUENCE [LARGE SCALE GENOMIC DNA]</scope>
    <source>
        <strain evidence="3">CCUG 71848</strain>
    </source>
</reference>
<dbReference type="EMBL" id="JBHTLH010000019">
    <property type="protein sequence ID" value="MFD1125044.1"/>
    <property type="molecule type" value="Genomic_DNA"/>
</dbReference>
<sequence>MTIWTDRLFYLLGVGVLIGGLLWVSLKRSHYQDHQLLVDCLTVGLILTGLLINGIGVYFLIQPFYDFGLSLTLSLFAIIIGGLYLLVAFIFLIRKK</sequence>
<name>A0ABW3PDU9_9LACO</name>
<keyword evidence="1" id="KW-1133">Transmembrane helix</keyword>
<proteinExistence type="predicted"/>
<protein>
    <submittedName>
        <fullName evidence="2">Uncharacterized protein</fullName>
    </submittedName>
</protein>
<gene>
    <name evidence="2" type="ORF">ACFQ22_06725</name>
</gene>
<accession>A0ABW3PDU9</accession>
<dbReference type="Proteomes" id="UP001597156">
    <property type="component" value="Unassembled WGS sequence"/>
</dbReference>
<evidence type="ECO:0000313" key="2">
    <source>
        <dbReference type="EMBL" id="MFD1125044.1"/>
    </source>
</evidence>
<feature type="transmembrane region" description="Helical" evidence="1">
    <location>
        <begin position="7"/>
        <end position="24"/>
    </location>
</feature>
<comment type="caution">
    <text evidence="2">The sequence shown here is derived from an EMBL/GenBank/DDBJ whole genome shotgun (WGS) entry which is preliminary data.</text>
</comment>
<organism evidence="2 3">
    <name type="scientific">Lentilactobacillus raoultii</name>
    <dbReference type="NCBI Taxonomy" id="1987503"/>
    <lineage>
        <taxon>Bacteria</taxon>
        <taxon>Bacillati</taxon>
        <taxon>Bacillota</taxon>
        <taxon>Bacilli</taxon>
        <taxon>Lactobacillales</taxon>
        <taxon>Lactobacillaceae</taxon>
        <taxon>Lentilactobacillus</taxon>
    </lineage>
</organism>
<keyword evidence="1" id="KW-0812">Transmembrane</keyword>
<keyword evidence="1" id="KW-0472">Membrane</keyword>
<dbReference type="RefSeq" id="WP_121977974.1">
    <property type="nucleotide sequence ID" value="NZ_JBHTLH010000019.1"/>
</dbReference>
<evidence type="ECO:0000256" key="1">
    <source>
        <dbReference type="SAM" id="Phobius"/>
    </source>
</evidence>
<keyword evidence="3" id="KW-1185">Reference proteome</keyword>
<feature type="transmembrane region" description="Helical" evidence="1">
    <location>
        <begin position="36"/>
        <end position="61"/>
    </location>
</feature>